<dbReference type="GO" id="GO:0005524">
    <property type="term" value="F:ATP binding"/>
    <property type="evidence" value="ECO:0007669"/>
    <property type="project" value="UniProtKB-UniRule"/>
</dbReference>
<proteinExistence type="inferred from homology"/>
<keyword evidence="15" id="KW-0175">Coiled coil</keyword>
<comment type="function">
    <text evidence="12">Catalyzes the attachment of serine to tRNA(Ser). Is also able to aminoacylate tRNA(Sec) with serine, to form the misacylated tRNA L-seryl-tRNA(Sec), which will be further converted into selenocysteinyl-tRNA(Sec).</text>
</comment>
<dbReference type="RefSeq" id="WP_002711679.1">
    <property type="nucleotide sequence ID" value="NZ_KB375281.1"/>
</dbReference>
<feature type="binding site" evidence="12 13">
    <location>
        <position position="345"/>
    </location>
    <ligand>
        <name>L-serine</name>
        <dbReference type="ChEBI" id="CHEBI:33384"/>
    </ligand>
</feature>
<comment type="pathway">
    <text evidence="2 12">Aminoacyl-tRNA biosynthesis; selenocysteinyl-tRNA(Sec) biosynthesis; L-seryl-tRNA(Sec) from L-serine and tRNA(Sec): step 1/1.</text>
</comment>
<keyword evidence="9 12" id="KW-0030">Aminoacyl-tRNA synthetase</keyword>
<evidence type="ECO:0000256" key="15">
    <source>
        <dbReference type="SAM" id="Coils"/>
    </source>
</evidence>
<feature type="coiled-coil region" evidence="15">
    <location>
        <begin position="44"/>
        <end position="104"/>
    </location>
</feature>
<dbReference type="GO" id="GO:0016260">
    <property type="term" value="P:selenocysteine biosynthetic process"/>
    <property type="evidence" value="ECO:0007669"/>
    <property type="project" value="UniProtKB-UniRule"/>
</dbReference>
<evidence type="ECO:0000256" key="7">
    <source>
        <dbReference type="ARBA" id="ARBA00022840"/>
    </source>
</evidence>
<dbReference type="HAMAP" id="MF_00176">
    <property type="entry name" value="Ser_tRNA_synth_type1"/>
    <property type="match status" value="1"/>
</dbReference>
<dbReference type="GO" id="GO:0004828">
    <property type="term" value="F:serine-tRNA ligase activity"/>
    <property type="evidence" value="ECO:0007669"/>
    <property type="project" value="UniProtKB-UniRule"/>
</dbReference>
<dbReference type="InterPro" id="IPR010978">
    <property type="entry name" value="tRNA-bd_arm"/>
</dbReference>
<evidence type="ECO:0000313" key="17">
    <source>
        <dbReference type="EMBL" id="EKS40362.1"/>
    </source>
</evidence>
<keyword evidence="4 12" id="KW-0963">Cytoplasm</keyword>
<evidence type="ECO:0000256" key="10">
    <source>
        <dbReference type="ARBA" id="ARBA00047929"/>
    </source>
</evidence>
<dbReference type="Gene3D" id="3.30.930.10">
    <property type="entry name" value="Bira Bifunctional Protein, Domain 2"/>
    <property type="match status" value="1"/>
</dbReference>
<accession>K8PCK6</accession>
<dbReference type="CDD" id="cd00770">
    <property type="entry name" value="SerRS_core"/>
    <property type="match status" value="1"/>
</dbReference>
<keyword evidence="18" id="KW-1185">Reference proteome</keyword>
<dbReference type="AlphaFoldDB" id="K8PCK6"/>
<feature type="binding site" evidence="12 14">
    <location>
        <begin position="412"/>
        <end position="415"/>
    </location>
    <ligand>
        <name>ATP</name>
        <dbReference type="ChEBI" id="CHEBI:30616"/>
    </ligand>
</feature>
<dbReference type="EMBL" id="AGWY01000003">
    <property type="protein sequence ID" value="EKS40362.1"/>
    <property type="molecule type" value="Genomic_DNA"/>
</dbReference>
<keyword evidence="8 12" id="KW-0648">Protein biosynthesis</keyword>
<dbReference type="HOGENOM" id="CLU_023797_1_1_5"/>
<dbReference type="InterPro" id="IPR015866">
    <property type="entry name" value="Ser-tRNA-synth_1_N"/>
</dbReference>
<dbReference type="Proteomes" id="UP000001095">
    <property type="component" value="Unassembled WGS sequence"/>
</dbReference>
<evidence type="ECO:0000256" key="13">
    <source>
        <dbReference type="PIRSR" id="PIRSR001529-1"/>
    </source>
</evidence>
<comment type="catalytic activity">
    <reaction evidence="11 12">
        <text>tRNA(Ser) + L-serine + ATP = L-seryl-tRNA(Ser) + AMP + diphosphate + H(+)</text>
        <dbReference type="Rhea" id="RHEA:12292"/>
        <dbReference type="Rhea" id="RHEA-COMP:9669"/>
        <dbReference type="Rhea" id="RHEA-COMP:9703"/>
        <dbReference type="ChEBI" id="CHEBI:15378"/>
        <dbReference type="ChEBI" id="CHEBI:30616"/>
        <dbReference type="ChEBI" id="CHEBI:33019"/>
        <dbReference type="ChEBI" id="CHEBI:33384"/>
        <dbReference type="ChEBI" id="CHEBI:78442"/>
        <dbReference type="ChEBI" id="CHEBI:78533"/>
        <dbReference type="ChEBI" id="CHEBI:456215"/>
        <dbReference type="EC" id="6.1.1.11"/>
    </reaction>
</comment>
<keyword evidence="7 12" id="KW-0067">ATP-binding</keyword>
<dbReference type="PANTHER" id="PTHR43697:SF1">
    <property type="entry name" value="SERINE--TRNA LIGASE"/>
    <property type="match status" value="1"/>
</dbReference>
<reference evidence="17 18" key="1">
    <citation type="submission" date="2012-04" db="EMBL/GenBank/DDBJ databases">
        <title>The Genome Sequence of Afipia clevelandensis ATCC 49720.</title>
        <authorList>
            <consortium name="The Broad Institute Genome Sequencing Platform"/>
            <person name="Earl A."/>
            <person name="Ward D."/>
            <person name="Feldgarden M."/>
            <person name="Gevers D."/>
            <person name="Huys G."/>
            <person name="Walker B."/>
            <person name="Young S.K."/>
            <person name="Zeng Q."/>
            <person name="Gargeya S."/>
            <person name="Fitzgerald M."/>
            <person name="Haas B."/>
            <person name="Abouelleil A."/>
            <person name="Alvarado L."/>
            <person name="Arachchi H.M."/>
            <person name="Berlin A."/>
            <person name="Chapman S.B."/>
            <person name="Goldberg J."/>
            <person name="Griggs A."/>
            <person name="Gujja S."/>
            <person name="Hansen M."/>
            <person name="Howarth C."/>
            <person name="Imamovic A."/>
            <person name="Larimer J."/>
            <person name="McCowen C."/>
            <person name="Montmayeur A."/>
            <person name="Murphy C."/>
            <person name="Neiman D."/>
            <person name="Pearson M."/>
            <person name="Priest M."/>
            <person name="Roberts A."/>
            <person name="Saif S."/>
            <person name="Shea T."/>
            <person name="Sisk P."/>
            <person name="Sykes S."/>
            <person name="Wortman J."/>
            <person name="Nusbaum C."/>
            <person name="Birren B."/>
        </authorList>
    </citation>
    <scope>NUCLEOTIDE SEQUENCE [LARGE SCALE GENOMIC DNA]</scope>
    <source>
        <strain evidence="17 18">ATCC 49720</strain>
    </source>
</reference>
<dbReference type="Pfam" id="PF02403">
    <property type="entry name" value="Seryl_tRNA_N"/>
    <property type="match status" value="1"/>
</dbReference>
<dbReference type="InterPro" id="IPR002317">
    <property type="entry name" value="Ser-tRNA-ligase_type_1"/>
</dbReference>
<dbReference type="InterPro" id="IPR002314">
    <property type="entry name" value="aa-tRNA-synt_IIb"/>
</dbReference>
<evidence type="ECO:0000256" key="4">
    <source>
        <dbReference type="ARBA" id="ARBA00022490"/>
    </source>
</evidence>
<feature type="binding site" evidence="13">
    <location>
        <position position="291"/>
    </location>
    <ligand>
        <name>L-serine</name>
        <dbReference type="ChEBI" id="CHEBI:33384"/>
    </ligand>
</feature>
<dbReference type="GO" id="GO:0005737">
    <property type="term" value="C:cytoplasm"/>
    <property type="evidence" value="ECO:0007669"/>
    <property type="project" value="UniProtKB-SubCell"/>
</dbReference>
<evidence type="ECO:0000256" key="11">
    <source>
        <dbReference type="ARBA" id="ARBA00048823"/>
    </source>
</evidence>
<feature type="binding site" evidence="13">
    <location>
        <position position="445"/>
    </location>
    <ligand>
        <name>L-serine</name>
        <dbReference type="ChEBI" id="CHEBI:33384"/>
    </ligand>
</feature>
<keyword evidence="6 12" id="KW-0547">Nucleotide-binding</keyword>
<evidence type="ECO:0000256" key="12">
    <source>
        <dbReference type="HAMAP-Rule" id="MF_00176"/>
    </source>
</evidence>
<dbReference type="GO" id="GO:0006434">
    <property type="term" value="P:seryl-tRNA aminoacylation"/>
    <property type="evidence" value="ECO:0007669"/>
    <property type="project" value="UniProtKB-UniRule"/>
</dbReference>
<dbReference type="InterPro" id="IPR042103">
    <property type="entry name" value="SerRS_1_N_sf"/>
</dbReference>
<comment type="catalytic activity">
    <reaction evidence="10 12">
        <text>tRNA(Sec) + L-serine + ATP = L-seryl-tRNA(Sec) + AMP + diphosphate + H(+)</text>
        <dbReference type="Rhea" id="RHEA:42580"/>
        <dbReference type="Rhea" id="RHEA-COMP:9742"/>
        <dbReference type="Rhea" id="RHEA-COMP:10128"/>
        <dbReference type="ChEBI" id="CHEBI:15378"/>
        <dbReference type="ChEBI" id="CHEBI:30616"/>
        <dbReference type="ChEBI" id="CHEBI:33019"/>
        <dbReference type="ChEBI" id="CHEBI:33384"/>
        <dbReference type="ChEBI" id="CHEBI:78442"/>
        <dbReference type="ChEBI" id="CHEBI:78533"/>
        <dbReference type="ChEBI" id="CHEBI:456215"/>
        <dbReference type="EC" id="6.1.1.11"/>
    </reaction>
</comment>
<evidence type="ECO:0000256" key="8">
    <source>
        <dbReference type="ARBA" id="ARBA00022917"/>
    </source>
</evidence>
<feature type="domain" description="Aminoacyl-transfer RNA synthetases class-II family profile" evidence="16">
    <location>
        <begin position="173"/>
        <end position="472"/>
    </location>
</feature>
<comment type="caution">
    <text evidence="12">Lacks conserved residue(s) required for the propagation of feature annotation.</text>
</comment>
<dbReference type="PRINTS" id="PR00981">
    <property type="entry name" value="TRNASYNTHSER"/>
</dbReference>
<comment type="similarity">
    <text evidence="3 12">Belongs to the class-II aminoacyl-tRNA synthetase family. Type-1 seryl-tRNA synthetase subfamily.</text>
</comment>
<dbReference type="PROSITE" id="PS50862">
    <property type="entry name" value="AA_TRNA_LIGASE_II"/>
    <property type="match status" value="1"/>
</dbReference>
<dbReference type="OrthoDB" id="9804647at2"/>
<evidence type="ECO:0000256" key="1">
    <source>
        <dbReference type="ARBA" id="ARBA00004496"/>
    </source>
</evidence>
<dbReference type="PANTHER" id="PTHR43697">
    <property type="entry name" value="SERYL-TRNA SYNTHETASE"/>
    <property type="match status" value="1"/>
</dbReference>
<dbReference type="NCBIfam" id="TIGR00414">
    <property type="entry name" value="serS"/>
    <property type="match status" value="1"/>
</dbReference>
<feature type="binding site" evidence="13">
    <location>
        <position position="322"/>
    </location>
    <ligand>
        <name>L-serine</name>
        <dbReference type="ChEBI" id="CHEBI:33384"/>
    </ligand>
</feature>
<feature type="binding site" evidence="12 14">
    <location>
        <begin position="322"/>
        <end position="324"/>
    </location>
    <ligand>
        <name>ATP</name>
        <dbReference type="ChEBI" id="CHEBI:30616"/>
    </ligand>
</feature>
<dbReference type="InterPro" id="IPR045864">
    <property type="entry name" value="aa-tRNA-synth_II/BPL/LPL"/>
</dbReference>
<comment type="subcellular location">
    <subcellularLocation>
        <location evidence="1 12">Cytoplasm</location>
    </subcellularLocation>
</comment>
<dbReference type="UniPathway" id="UPA00906">
    <property type="reaction ID" value="UER00895"/>
</dbReference>
<dbReference type="Gene3D" id="1.10.287.40">
    <property type="entry name" value="Serine-tRNA synthetase, tRNA binding domain"/>
    <property type="match status" value="1"/>
</dbReference>
<dbReference type="InterPro" id="IPR033729">
    <property type="entry name" value="SerRS_core"/>
</dbReference>
<dbReference type="PIRSF" id="PIRSF001529">
    <property type="entry name" value="Ser-tRNA-synth_IIa"/>
    <property type="match status" value="1"/>
</dbReference>
<evidence type="ECO:0000256" key="3">
    <source>
        <dbReference type="ARBA" id="ARBA00010728"/>
    </source>
</evidence>
<dbReference type="EC" id="6.1.1.11" evidence="12"/>
<dbReference type="SUPFAM" id="SSF55681">
    <property type="entry name" value="Class II aaRS and biotin synthetases"/>
    <property type="match status" value="1"/>
</dbReference>
<dbReference type="PATRIC" id="fig|883079.3.peg.833"/>
<evidence type="ECO:0000256" key="6">
    <source>
        <dbReference type="ARBA" id="ARBA00022741"/>
    </source>
</evidence>
<evidence type="ECO:0000256" key="2">
    <source>
        <dbReference type="ARBA" id="ARBA00005045"/>
    </source>
</evidence>
<protein>
    <recommendedName>
        <fullName evidence="12">Serine--tRNA ligase</fullName>
        <ecNumber evidence="12">6.1.1.11</ecNumber>
    </recommendedName>
    <alternativeName>
        <fullName evidence="12">Seryl-tRNA synthetase</fullName>
        <shortName evidence="12">SerRS</shortName>
    </alternativeName>
    <alternativeName>
        <fullName evidence="12">Seryl-tRNA(Ser/Sec) synthetase</fullName>
    </alternativeName>
</protein>
<dbReference type="Pfam" id="PF00587">
    <property type="entry name" value="tRNA-synt_2b"/>
    <property type="match status" value="1"/>
</dbReference>
<name>K8PCK6_9BRAD</name>
<feature type="binding site" evidence="12">
    <location>
        <position position="447"/>
    </location>
    <ligand>
        <name>L-serine</name>
        <dbReference type="ChEBI" id="CHEBI:33384"/>
    </ligand>
</feature>
<evidence type="ECO:0000256" key="9">
    <source>
        <dbReference type="ARBA" id="ARBA00023146"/>
    </source>
</evidence>
<dbReference type="SUPFAM" id="SSF46589">
    <property type="entry name" value="tRNA-binding arm"/>
    <property type="match status" value="1"/>
</dbReference>
<sequence>MHDIKWIRDNPEAFDKALGRRGLEPLSSSLIALDEKRRVAIQASEQAQARRNAASKEIGEAKKAKDNARADALMAEVGELKTRLPELEAAVREAEEELNKELAQIPNLPLDEVPDGADEHGNVEHHHYGARRNYAFKPKEHVELGEALKFMDFEAAARMSGARFVVLKKGLARLERAIGQFMLDLHTETHGYTEVNPPLLVRDGAMFGTAQLPKFEDDQFRATRKLSLEDRRNIFAQINAEDTQPDARGNSKYYEVIEEIPGRRKAIFNAKGLERIEELRDAANLFWLIPTAEVPLTNLVRESILDEKELPMRLTALTPCFRAEAGAAGRDTRGMIRQHQFTKVELVSITTPEESKNEHERMLSCAEEVLKKLDLHYRVMTLCTGDMGFASQKTYDIEVWMPGQGEGGMYREISSCSVCGDFQARRMDARSRGPDGKPRFVHTLNGSGTAVGRALIAVMETYQQEDGSIAVPDVLQPYMGGLKVIAREEK</sequence>
<gene>
    <name evidence="12" type="primary">serS</name>
    <name evidence="17" type="ORF">HMPREF9696_00813</name>
</gene>
<organism evidence="17 18">
    <name type="scientific">Afipia clevelandensis ATCC 49720</name>
    <dbReference type="NCBI Taxonomy" id="883079"/>
    <lineage>
        <taxon>Bacteria</taxon>
        <taxon>Pseudomonadati</taxon>
        <taxon>Pseudomonadota</taxon>
        <taxon>Alphaproteobacteria</taxon>
        <taxon>Hyphomicrobiales</taxon>
        <taxon>Nitrobacteraceae</taxon>
        <taxon>Afipia</taxon>
    </lineage>
</organism>
<comment type="domain">
    <text evidence="12">Consists of two distinct domains, a catalytic core and a N-terminal extension that is involved in tRNA binding.</text>
</comment>
<evidence type="ECO:0000259" key="16">
    <source>
        <dbReference type="PROSITE" id="PS50862"/>
    </source>
</evidence>
<keyword evidence="5 12" id="KW-0436">Ligase</keyword>
<feature type="binding site" evidence="12">
    <location>
        <begin position="291"/>
        <end position="293"/>
    </location>
    <ligand>
        <name>L-serine</name>
        <dbReference type="ChEBI" id="CHEBI:33384"/>
    </ligand>
</feature>
<comment type="caution">
    <text evidence="17">The sequence shown here is derived from an EMBL/GenBank/DDBJ whole genome shotgun (WGS) entry which is preliminary data.</text>
</comment>
<evidence type="ECO:0000313" key="18">
    <source>
        <dbReference type="Proteomes" id="UP000001095"/>
    </source>
</evidence>
<evidence type="ECO:0000256" key="5">
    <source>
        <dbReference type="ARBA" id="ARBA00022598"/>
    </source>
</evidence>
<dbReference type="InterPro" id="IPR006195">
    <property type="entry name" value="aa-tRNA-synth_II"/>
</dbReference>
<evidence type="ECO:0000256" key="14">
    <source>
        <dbReference type="PIRSR" id="PIRSR001529-2"/>
    </source>
</evidence>
<comment type="subunit">
    <text evidence="12">Homodimer. The tRNA molecule binds across the dimer.</text>
</comment>